<proteinExistence type="predicted"/>
<dbReference type="InterPro" id="IPR013094">
    <property type="entry name" value="AB_hydrolase_3"/>
</dbReference>
<dbReference type="EMBL" id="CP083439">
    <property type="protein sequence ID" value="UKF25368.1"/>
    <property type="molecule type" value="Genomic_DNA"/>
</dbReference>
<evidence type="ECO:0000313" key="3">
    <source>
        <dbReference type="EMBL" id="UKF25368.1"/>
    </source>
</evidence>
<dbReference type="Pfam" id="PF07859">
    <property type="entry name" value="Abhydrolase_3"/>
    <property type="match status" value="1"/>
</dbReference>
<keyword evidence="4" id="KW-1185">Reference proteome</keyword>
<dbReference type="GO" id="GO:0016787">
    <property type="term" value="F:hydrolase activity"/>
    <property type="evidence" value="ECO:0007669"/>
    <property type="project" value="UniProtKB-KW"/>
</dbReference>
<dbReference type="PANTHER" id="PTHR48081:SF8">
    <property type="entry name" value="ALPHA_BETA HYDROLASE FOLD-3 DOMAIN-CONTAINING PROTEIN-RELATED"/>
    <property type="match status" value="1"/>
</dbReference>
<sequence length="310" mass="32843">MSAFHPDLASARFIPRFTLPLPLATLLARVPPKRRPAPEDLIVDDVRVPGPEGAPAVELRVYRPRTAVGAVPALLWIHGGGMIVGDHLQDEASNMAFARTLGIVVASVRYRLAPAHPAPAAVEDAHAALLWLLSHAEERGIDAGRIAVGGASAGGGIAAATVLLAHDRGTPAPAFQLLVYPMLDDRTVTRTDLDTSNARMWSPGSNRVGWTAYLGGAPGGDDVSPYAAPARREDLSGLPPAWVGVGTLDLFHDEDVRYAERLRAAGSEVELEVVDGAFHGFDTVLPAREVSRRFWRAQAAALRGALLPGA</sequence>
<feature type="domain" description="Alpha/beta hydrolase fold-3" evidence="2">
    <location>
        <begin position="74"/>
        <end position="281"/>
    </location>
</feature>
<reference evidence="4" key="1">
    <citation type="submission" date="2024-08" db="EMBL/GenBank/DDBJ databases">
        <title>Description of the novel species Clavibacter lycopersicum isolated from tomato seeds.</title>
        <authorList>
            <person name="Arizala E.D."/>
            <person name="Dobhal S."/>
            <person name="Alvarez A."/>
            <person name="Arif M."/>
        </authorList>
    </citation>
    <scope>NUCLEOTIDE SEQUENCE [LARGE SCALE GENOMIC DNA]</scope>
    <source>
        <strain evidence="4">A6099</strain>
    </source>
</reference>
<keyword evidence="1 3" id="KW-0378">Hydrolase</keyword>
<dbReference type="Proteomes" id="UP001649473">
    <property type="component" value="Chromosome"/>
</dbReference>
<name>A0ABY3TCF6_9MICO</name>
<evidence type="ECO:0000256" key="1">
    <source>
        <dbReference type="ARBA" id="ARBA00022801"/>
    </source>
</evidence>
<evidence type="ECO:0000313" key="4">
    <source>
        <dbReference type="Proteomes" id="UP001649473"/>
    </source>
</evidence>
<gene>
    <name evidence="3" type="ORF">KYT88_01325</name>
</gene>
<dbReference type="PANTHER" id="PTHR48081">
    <property type="entry name" value="AB HYDROLASE SUPERFAMILY PROTEIN C4A8.06C"/>
    <property type="match status" value="1"/>
</dbReference>
<accession>A0ABY3TCF6</accession>
<dbReference type="InterPro" id="IPR050300">
    <property type="entry name" value="GDXG_lipolytic_enzyme"/>
</dbReference>
<dbReference type="RefSeq" id="WP_043583152.1">
    <property type="nucleotide sequence ID" value="NZ_CP083439.1"/>
</dbReference>
<dbReference type="SUPFAM" id="SSF53474">
    <property type="entry name" value="alpha/beta-Hydrolases"/>
    <property type="match status" value="1"/>
</dbReference>
<protein>
    <submittedName>
        <fullName evidence="3">Alpha/beta hydrolase</fullName>
    </submittedName>
</protein>
<dbReference type="InterPro" id="IPR029058">
    <property type="entry name" value="AB_hydrolase_fold"/>
</dbReference>
<organism evidence="3 4">
    <name type="scientific">Clavibacter seminis</name>
    <dbReference type="NCBI Taxonomy" id="2860285"/>
    <lineage>
        <taxon>Bacteria</taxon>
        <taxon>Bacillati</taxon>
        <taxon>Actinomycetota</taxon>
        <taxon>Actinomycetes</taxon>
        <taxon>Micrococcales</taxon>
        <taxon>Microbacteriaceae</taxon>
        <taxon>Clavibacter</taxon>
    </lineage>
</organism>
<dbReference type="Gene3D" id="3.40.50.1820">
    <property type="entry name" value="alpha/beta hydrolase"/>
    <property type="match status" value="1"/>
</dbReference>
<evidence type="ECO:0000259" key="2">
    <source>
        <dbReference type="Pfam" id="PF07859"/>
    </source>
</evidence>